<organismHost>
    <name type="scientific">Amsacta</name>
    <dbReference type="NCBI Taxonomy" id="340055"/>
</organismHost>
<reference evidence="2 3" key="1">
    <citation type="journal article" date="2000" name="Virology">
        <title>Complete genomic sequence of the Amsacta moorei entomopoxvirus: analysis and comparison with other poxviruses.</title>
        <authorList>
            <person name="Bawden A.L."/>
            <person name="Glassberg K.J."/>
            <person name="Diggans J."/>
            <person name="Shaw R."/>
            <person name="Farmerie W."/>
            <person name="Moyer R.W."/>
        </authorList>
    </citation>
    <scope>NUCLEOTIDE SEQUENCE [LARGE SCALE GENOMIC DNA]</scope>
</reference>
<dbReference type="KEGG" id="vg:1494682"/>
<sequence>MCFSFISLFVYSFVIEKNVFNILEHILLKSCILFSDLSFDNIICILLLSYNIILDLFETVILIEFGNNNLPSVIIFSLIISNIILYFIVTSDVKLLYSDSIS</sequence>
<evidence type="ECO:0000313" key="3">
    <source>
        <dbReference type="Proteomes" id="UP000000872"/>
    </source>
</evidence>
<gene>
    <name evidence="2" type="primary">AMV092</name>
</gene>
<feature type="transmembrane region" description="Helical" evidence="1">
    <location>
        <begin position="69"/>
        <end position="89"/>
    </location>
</feature>
<keyword evidence="3" id="KW-1185">Reference proteome</keyword>
<keyword evidence="1" id="KW-0472">Membrane</keyword>
<evidence type="ECO:0000313" key="2">
    <source>
        <dbReference type="EMBL" id="AAG02798.1"/>
    </source>
</evidence>
<name>Q9EMV7_AMEPV</name>
<keyword evidence="1" id="KW-0812">Transmembrane</keyword>
<protein>
    <submittedName>
        <fullName evidence="2">AMV092</fullName>
    </submittedName>
</protein>
<dbReference type="GeneID" id="1494682"/>
<keyword evidence="1" id="KW-1133">Transmembrane helix</keyword>
<feature type="transmembrane region" description="Helical" evidence="1">
    <location>
        <begin position="42"/>
        <end position="63"/>
    </location>
</feature>
<dbReference type="Proteomes" id="UP000000872">
    <property type="component" value="Segment"/>
</dbReference>
<dbReference type="EMBL" id="AF250284">
    <property type="protein sequence ID" value="AAG02798.1"/>
    <property type="molecule type" value="Genomic_DNA"/>
</dbReference>
<accession>Q9EMV7</accession>
<evidence type="ECO:0000256" key="1">
    <source>
        <dbReference type="SAM" id="Phobius"/>
    </source>
</evidence>
<organism evidence="2 3">
    <name type="scientific">Amsacta moorei entomopoxvirus</name>
    <name type="common">AmEPV</name>
    <dbReference type="NCBI Taxonomy" id="28321"/>
    <lineage>
        <taxon>Viruses</taxon>
        <taxon>Varidnaviria</taxon>
        <taxon>Bamfordvirae</taxon>
        <taxon>Nucleocytoviricota</taxon>
        <taxon>Pokkesviricetes</taxon>
        <taxon>Chitovirales</taxon>
        <taxon>Poxviridae</taxon>
        <taxon>Entomopoxvirinae</taxon>
        <taxon>Betaentomopoxvirus</taxon>
    </lineage>
</organism>
<proteinExistence type="predicted"/>
<dbReference type="RefSeq" id="NP_064874.1">
    <property type="nucleotide sequence ID" value="NC_002520.1"/>
</dbReference>